<feature type="transmembrane region" description="Helical" evidence="1">
    <location>
        <begin position="212"/>
        <end position="234"/>
    </location>
</feature>
<feature type="transmembrane region" description="Helical" evidence="1">
    <location>
        <begin position="319"/>
        <end position="341"/>
    </location>
</feature>
<name>A0A222FR25_9GAMM</name>
<dbReference type="AlphaFoldDB" id="A0A222FR25"/>
<dbReference type="InterPro" id="IPR011642">
    <property type="entry name" value="Gate_dom"/>
</dbReference>
<organism evidence="3 4">
    <name type="scientific">Bacterioplanes sanyensis</name>
    <dbReference type="NCBI Taxonomy" id="1249553"/>
    <lineage>
        <taxon>Bacteria</taxon>
        <taxon>Pseudomonadati</taxon>
        <taxon>Pseudomonadota</taxon>
        <taxon>Gammaproteobacteria</taxon>
        <taxon>Oceanospirillales</taxon>
        <taxon>Oceanospirillaceae</taxon>
        <taxon>Bacterioplanes</taxon>
    </lineage>
</organism>
<protein>
    <recommendedName>
        <fullName evidence="2">Nucleoside transporter/FeoB GTPase Gate domain-containing protein</fullName>
    </recommendedName>
</protein>
<keyword evidence="1" id="KW-1133">Transmembrane helix</keyword>
<gene>
    <name evidence="3" type="ORF">CHH28_16095</name>
</gene>
<feature type="transmembrane region" description="Helical" evidence="1">
    <location>
        <begin position="430"/>
        <end position="451"/>
    </location>
</feature>
<keyword evidence="1" id="KW-0472">Membrane</keyword>
<feature type="transmembrane region" description="Helical" evidence="1">
    <location>
        <begin position="397"/>
        <end position="418"/>
    </location>
</feature>
<accession>A0A222FR25</accession>
<feature type="domain" description="Nucleoside transporter/FeoB GTPase Gate" evidence="2">
    <location>
        <begin position="137"/>
        <end position="233"/>
    </location>
</feature>
<feature type="transmembrane region" description="Helical" evidence="1">
    <location>
        <begin position="138"/>
        <end position="160"/>
    </location>
</feature>
<keyword evidence="1" id="KW-0812">Transmembrane</keyword>
<reference evidence="3 4" key="1">
    <citation type="submission" date="2017-07" db="EMBL/GenBank/DDBJ databases">
        <title>Annotated genome sequence of Bacterioplanes sanyensis isolated from Red Sea.</title>
        <authorList>
            <person name="Rehman Z.U."/>
        </authorList>
    </citation>
    <scope>NUCLEOTIDE SEQUENCE [LARGE SCALE GENOMIC DNA]</scope>
    <source>
        <strain evidence="3 4">NV9</strain>
    </source>
</reference>
<sequence length="452" mass="49274">MLREQPSLGSTRNKLWFLLPSLCGIFLFMMPYPTEGGFTIPVAILASHFKSVLAPVMAELLLSLVVASALATAVFRWLIPNVELPSFWNDLLRPTHFWSAVRVVGAALVLMVYFQLGSEAIYSSNTGGLLFGDLMPSLLAVFVFAGLFLPLLLNFGLLELMSTLLTPIMRPVFRLPGRSAIDCGASWLGDGSVGILMTSRQYDQGFYTQREAAIIGTSFSLVSISFTLVVLAQVKLEHLIFPFYATISVAGIIAAIVMARIPPLSRKSDSLVDGTEPRADRDHVPEGDTPLSYGFAQALVKVSTMDSPTQQIKQGLHNALEMVLGLLPVVMALGTAALIVAEYTPLFDWLGKPFIPLLQLLNIPEAVEASRTILVGFADMFLPAILAADISSDKTRFIIAALSVTQLIYMSEVGALLLGSRIPVNFFDMVIIFILRTLITLPVIALMAHWLL</sequence>
<feature type="transmembrane region" description="Helical" evidence="1">
    <location>
        <begin position="100"/>
        <end position="118"/>
    </location>
</feature>
<dbReference type="OrthoDB" id="1633380at2"/>
<proteinExistence type="predicted"/>
<dbReference type="Proteomes" id="UP000202440">
    <property type="component" value="Chromosome"/>
</dbReference>
<evidence type="ECO:0000313" key="4">
    <source>
        <dbReference type="Proteomes" id="UP000202440"/>
    </source>
</evidence>
<dbReference type="EMBL" id="CP022530">
    <property type="protein sequence ID" value="ASP40964.1"/>
    <property type="molecule type" value="Genomic_DNA"/>
</dbReference>
<feature type="transmembrane region" description="Helical" evidence="1">
    <location>
        <begin position="60"/>
        <end position="79"/>
    </location>
</feature>
<evidence type="ECO:0000256" key="1">
    <source>
        <dbReference type="SAM" id="Phobius"/>
    </source>
</evidence>
<keyword evidence="4" id="KW-1185">Reference proteome</keyword>
<dbReference type="KEGG" id="bsan:CHH28_16095"/>
<feature type="transmembrane region" description="Helical" evidence="1">
    <location>
        <begin position="240"/>
        <end position="259"/>
    </location>
</feature>
<dbReference type="Pfam" id="PF07670">
    <property type="entry name" value="Gate"/>
    <property type="match status" value="1"/>
</dbReference>
<evidence type="ECO:0000313" key="3">
    <source>
        <dbReference type="EMBL" id="ASP40964.1"/>
    </source>
</evidence>
<evidence type="ECO:0000259" key="2">
    <source>
        <dbReference type="Pfam" id="PF07670"/>
    </source>
</evidence>